<dbReference type="Proteomes" id="UP000000600">
    <property type="component" value="Unassembled WGS sequence"/>
</dbReference>
<dbReference type="GeneID" id="5047454"/>
<reference evidence="2 3" key="1">
    <citation type="journal article" date="2006" name="Nature">
        <title>Global trends of whole-genome duplications revealed by the ciliate Paramecium tetraurelia.</title>
        <authorList>
            <consortium name="Genoscope"/>
            <person name="Aury J.-M."/>
            <person name="Jaillon O."/>
            <person name="Duret L."/>
            <person name="Noel B."/>
            <person name="Jubin C."/>
            <person name="Porcel B.M."/>
            <person name="Segurens B."/>
            <person name="Daubin V."/>
            <person name="Anthouard V."/>
            <person name="Aiach N."/>
            <person name="Arnaiz O."/>
            <person name="Billaut A."/>
            <person name="Beisson J."/>
            <person name="Blanc I."/>
            <person name="Bouhouche K."/>
            <person name="Camara F."/>
            <person name="Duharcourt S."/>
            <person name="Guigo R."/>
            <person name="Gogendeau D."/>
            <person name="Katinka M."/>
            <person name="Keller A.-M."/>
            <person name="Kissmehl R."/>
            <person name="Klotz C."/>
            <person name="Koll F."/>
            <person name="Le Moue A."/>
            <person name="Lepere C."/>
            <person name="Malinsky S."/>
            <person name="Nowacki M."/>
            <person name="Nowak J.K."/>
            <person name="Plattner H."/>
            <person name="Poulain J."/>
            <person name="Ruiz F."/>
            <person name="Serrano V."/>
            <person name="Zagulski M."/>
            <person name="Dessen P."/>
            <person name="Betermier M."/>
            <person name="Weissenbach J."/>
            <person name="Scarpelli C."/>
            <person name="Schachter V."/>
            <person name="Sperling L."/>
            <person name="Meyer E."/>
            <person name="Cohen J."/>
            <person name="Wincker P."/>
        </authorList>
    </citation>
    <scope>NUCLEOTIDE SEQUENCE [LARGE SCALE GENOMIC DNA]</scope>
    <source>
        <strain evidence="2 3">Stock d4-2</strain>
    </source>
</reference>
<dbReference type="OMA" id="CFRILEG"/>
<dbReference type="OrthoDB" id="10372529at2759"/>
<organism evidence="2 3">
    <name type="scientific">Paramecium tetraurelia</name>
    <dbReference type="NCBI Taxonomy" id="5888"/>
    <lineage>
        <taxon>Eukaryota</taxon>
        <taxon>Sar</taxon>
        <taxon>Alveolata</taxon>
        <taxon>Ciliophora</taxon>
        <taxon>Intramacronucleata</taxon>
        <taxon>Oligohymenophorea</taxon>
        <taxon>Peniculida</taxon>
        <taxon>Parameciidae</taxon>
        <taxon>Paramecium</taxon>
    </lineage>
</organism>
<evidence type="ECO:0000256" key="1">
    <source>
        <dbReference type="SAM" id="SignalP"/>
    </source>
</evidence>
<sequence>MVSKIILTLLIGLVICATDDFNIQEHQEEFQSCQQLCENKGIFLLNQCINIVALRTSNEFNSPQQRCYRIIEGMINDCTRSQCIQGQDQNSVFQDFLSSQK</sequence>
<gene>
    <name evidence="2" type="ORF">GSPATT00026619001</name>
</gene>
<dbReference type="AlphaFoldDB" id="A0EG55"/>
<protein>
    <submittedName>
        <fullName evidence="2">Uncharacterized protein</fullName>
    </submittedName>
</protein>
<keyword evidence="3" id="KW-1185">Reference proteome</keyword>
<proteinExistence type="predicted"/>
<keyword evidence="1" id="KW-0732">Signal</keyword>
<dbReference type="HOGENOM" id="CLU_2297136_0_0_1"/>
<feature type="signal peptide" evidence="1">
    <location>
        <begin position="1"/>
        <end position="16"/>
    </location>
</feature>
<accession>A0EG55</accession>
<evidence type="ECO:0000313" key="3">
    <source>
        <dbReference type="Proteomes" id="UP000000600"/>
    </source>
</evidence>
<name>A0EG55_PARTE</name>
<dbReference type="RefSeq" id="XP_001461669.1">
    <property type="nucleotide sequence ID" value="XM_001461632.1"/>
</dbReference>
<dbReference type="InParanoid" id="A0EG55"/>
<dbReference type="EMBL" id="CT868676">
    <property type="protein sequence ID" value="CAK94296.1"/>
    <property type="molecule type" value="Genomic_DNA"/>
</dbReference>
<dbReference type="KEGG" id="ptm:GSPATT00026619001"/>
<evidence type="ECO:0000313" key="2">
    <source>
        <dbReference type="EMBL" id="CAK94296.1"/>
    </source>
</evidence>
<feature type="chain" id="PRO_5002624464" evidence="1">
    <location>
        <begin position="17"/>
        <end position="101"/>
    </location>
</feature>